<keyword evidence="10" id="KW-1185">Reference proteome</keyword>
<proteinExistence type="predicted"/>
<feature type="region of interest" description="Disordered" evidence="7">
    <location>
        <begin position="751"/>
        <end position="807"/>
    </location>
</feature>
<evidence type="ECO:0000256" key="4">
    <source>
        <dbReference type="ARBA" id="ARBA00023136"/>
    </source>
</evidence>
<evidence type="ECO:0000256" key="7">
    <source>
        <dbReference type="SAM" id="MobiDB-lite"/>
    </source>
</evidence>
<evidence type="ECO:0000256" key="3">
    <source>
        <dbReference type="ARBA" id="ARBA00022692"/>
    </source>
</evidence>
<sequence length="1102" mass="115366">MRAESSGLKLGLAVLLTVLGPLEAVRPANAADLQSLSMREAVELSLGRDPGLREARTTVRQKQVELEQAHYAQKSEEEKAAGLFAKPRNLSQQLQTRMKVPQAQMQLTVAREQLRQKTVEAGNETEKAYLQVYQAAQAEEKARAGWDEAQKRLDAVRQKLKYGLAKQTDREAAEQGLEQAASAYKQAQLSVKGTRLALGAKVGVSLERPFAMTFEPVYADLSERTLPGYIAKALETNTALIQDVQSRRLADENLNVTRNLYSSKFGAGRMKALDRMFGGPDIDMDLFAAQYEGLLEQVRQDWEGYYWILLPIPKKLFQGEFDGLRYLDDLRNGLPLAAMEQGKAAQKEKESRAGVIAAVRQTYLDAKGAEEAYAQALRNRDAAADALGKAESKRKLGLSPEEELDGAKEAFAASDALVLSAQIAYRGAIGKLNTDTGGAVEGTYRQGVLPYEQIDDGLSPVAPLPDKRSSGKWTVRPAVGELLSEFEPSPDKRLQATEYALFDANGAIIGGRTKAGKPLRLLSLYVAQPERLKLVLYRGDDTIGEAQLEGSASLGTFTLKPVTAGAPAATSGKPESAAVLIGTVQIALNALTPQLYNAAAASVKESGQGILYSADGKVWFDTERLTDASALSDPTGGAALTAEQRAKVRVTMEVSGEEGLRSLLTAAELEQQLAALGKQVEQLEADKKEAADNGKAGLLAGLATQIEDAKARIAMLKAVKDGDAGAALKNMTLINNPEALLAKLAEENAGNGGGTKGGNGGGKDGGGGSGPGTPSGSGPGAGESSGTGSGADPGPGTSAGSGPGAADADELQRLADKRHAELQAAIAAGNGAAALQAVEAWLEANGKAVDAGNGTTEGLAVLAQAAAAVKTELGKAVQSGDAPKAESLSGTLHSMNAAAGQLAIEQLFAELESVETLLNEVAAGTAPPGTAAAEAQAQIADLLERQRTELLRQAVAKQKEAYSEAELQALGQLAEQLKAEAGEGSEALPPPHLLSPTVSVKLAAPPMLLDGQAFIPLRAVSESFGAAVDWDGATMTATVSTGYGTAECTIGSVLAYVDGAPVALDTPPQLLAGFTYVPLRFLAEAIGLQVVWNDKTGTIELY</sequence>
<evidence type="ECO:0000256" key="5">
    <source>
        <dbReference type="ARBA" id="ARBA00023237"/>
    </source>
</evidence>
<keyword evidence="3" id="KW-0812">Transmembrane</keyword>
<evidence type="ECO:0000256" key="6">
    <source>
        <dbReference type="SAM" id="Coils"/>
    </source>
</evidence>
<reference evidence="9 10" key="1">
    <citation type="submission" date="2024-09" db="EMBL/GenBank/DDBJ databases">
        <authorList>
            <person name="Sun Q."/>
            <person name="Mori K."/>
        </authorList>
    </citation>
    <scope>NUCLEOTIDE SEQUENCE [LARGE SCALE GENOMIC DNA]</scope>
    <source>
        <strain evidence="9 10">JCM 12520</strain>
    </source>
</reference>
<dbReference type="InterPro" id="IPR036582">
    <property type="entry name" value="Mao_N_sf"/>
</dbReference>
<keyword evidence="6" id="KW-0175">Coiled coil</keyword>
<keyword evidence="5" id="KW-0998">Cell outer membrane</keyword>
<dbReference type="PANTHER" id="PTHR30026:SF20">
    <property type="entry name" value="OUTER MEMBRANE PROTEIN TOLC"/>
    <property type="match status" value="1"/>
</dbReference>
<dbReference type="PANTHER" id="PTHR30026">
    <property type="entry name" value="OUTER MEMBRANE PROTEIN TOLC"/>
    <property type="match status" value="1"/>
</dbReference>
<comment type="subcellular location">
    <subcellularLocation>
        <location evidence="1">Cell outer membrane</location>
    </subcellularLocation>
</comment>
<feature type="compositionally biased region" description="Gly residues" evidence="7">
    <location>
        <begin position="751"/>
        <end position="803"/>
    </location>
</feature>
<evidence type="ECO:0000256" key="2">
    <source>
        <dbReference type="ARBA" id="ARBA00022452"/>
    </source>
</evidence>
<dbReference type="Pfam" id="PF07833">
    <property type="entry name" value="Cu_amine_oxidN1"/>
    <property type="match status" value="1"/>
</dbReference>
<dbReference type="Gene3D" id="3.30.457.10">
    <property type="entry name" value="Copper amine oxidase-like, N-terminal domain"/>
    <property type="match status" value="1"/>
</dbReference>
<keyword evidence="4" id="KW-0472">Membrane</keyword>
<feature type="coiled-coil region" evidence="6">
    <location>
        <begin position="666"/>
        <end position="719"/>
    </location>
</feature>
<evidence type="ECO:0000256" key="1">
    <source>
        <dbReference type="ARBA" id="ARBA00004442"/>
    </source>
</evidence>
<evidence type="ECO:0000313" key="9">
    <source>
        <dbReference type="EMBL" id="MFB9755789.1"/>
    </source>
</evidence>
<dbReference type="InterPro" id="IPR051906">
    <property type="entry name" value="TolC-like"/>
</dbReference>
<dbReference type="Proteomes" id="UP001589619">
    <property type="component" value="Unassembled WGS sequence"/>
</dbReference>
<dbReference type="SUPFAM" id="SSF56954">
    <property type="entry name" value="Outer membrane efflux proteins (OEP)"/>
    <property type="match status" value="2"/>
</dbReference>
<dbReference type="SUPFAM" id="SSF55383">
    <property type="entry name" value="Copper amine oxidase, domain N"/>
    <property type="match status" value="1"/>
</dbReference>
<feature type="domain" description="Copper amine oxidase-like N-terminal" evidence="8">
    <location>
        <begin position="999"/>
        <end position="1100"/>
    </location>
</feature>
<organism evidence="9 10">
    <name type="scientific">Paenibacillus hodogayensis</name>
    <dbReference type="NCBI Taxonomy" id="279208"/>
    <lineage>
        <taxon>Bacteria</taxon>
        <taxon>Bacillati</taxon>
        <taxon>Bacillota</taxon>
        <taxon>Bacilli</taxon>
        <taxon>Bacillales</taxon>
        <taxon>Paenibacillaceae</taxon>
        <taxon>Paenibacillus</taxon>
    </lineage>
</organism>
<protein>
    <submittedName>
        <fullName evidence="9">Stalk domain-containing protein</fullName>
    </submittedName>
</protein>
<accession>A0ABV5W5E1</accession>
<dbReference type="Gene3D" id="1.20.1600.10">
    <property type="entry name" value="Outer membrane efflux proteins (OEP)"/>
    <property type="match status" value="2"/>
</dbReference>
<gene>
    <name evidence="9" type="ORF">ACFFNY_29765</name>
</gene>
<keyword evidence="2" id="KW-1134">Transmembrane beta strand</keyword>
<evidence type="ECO:0000259" key="8">
    <source>
        <dbReference type="Pfam" id="PF07833"/>
    </source>
</evidence>
<dbReference type="RefSeq" id="WP_344908852.1">
    <property type="nucleotide sequence ID" value="NZ_BAAAYO010000006.1"/>
</dbReference>
<name>A0ABV5W5E1_9BACL</name>
<evidence type="ECO:0000313" key="10">
    <source>
        <dbReference type="Proteomes" id="UP001589619"/>
    </source>
</evidence>
<dbReference type="EMBL" id="JBHMAG010000018">
    <property type="protein sequence ID" value="MFB9755789.1"/>
    <property type="molecule type" value="Genomic_DNA"/>
</dbReference>
<dbReference type="InterPro" id="IPR012854">
    <property type="entry name" value="Cu_amine_oxidase-like_N"/>
</dbReference>
<comment type="caution">
    <text evidence="9">The sequence shown here is derived from an EMBL/GenBank/DDBJ whole genome shotgun (WGS) entry which is preliminary data.</text>
</comment>